<name>A0ABU6SW19_9FABA</name>
<evidence type="ECO:0000256" key="1">
    <source>
        <dbReference type="SAM" id="Phobius"/>
    </source>
</evidence>
<accession>A0ABU6SW19</accession>
<keyword evidence="1" id="KW-1133">Transmembrane helix</keyword>
<dbReference type="Proteomes" id="UP001341840">
    <property type="component" value="Unassembled WGS sequence"/>
</dbReference>
<reference evidence="2 3" key="1">
    <citation type="journal article" date="2023" name="Plants (Basel)">
        <title>Bridging the Gap: Combining Genomics and Transcriptomics Approaches to Understand Stylosanthes scabra, an Orphan Legume from the Brazilian Caatinga.</title>
        <authorList>
            <person name="Ferreira-Neto J.R.C."/>
            <person name="da Silva M.D."/>
            <person name="Binneck E."/>
            <person name="de Melo N.F."/>
            <person name="da Silva R.H."/>
            <person name="de Melo A.L.T.M."/>
            <person name="Pandolfi V."/>
            <person name="Bustamante F.O."/>
            <person name="Brasileiro-Vidal A.C."/>
            <person name="Benko-Iseppon A.M."/>
        </authorList>
    </citation>
    <scope>NUCLEOTIDE SEQUENCE [LARGE SCALE GENOMIC DNA]</scope>
    <source>
        <tissue evidence="2">Leaves</tissue>
    </source>
</reference>
<proteinExistence type="predicted"/>
<protein>
    <submittedName>
        <fullName evidence="2">Uncharacterized protein</fullName>
    </submittedName>
</protein>
<dbReference type="EMBL" id="JASCZI010062582">
    <property type="protein sequence ID" value="MED6140647.1"/>
    <property type="molecule type" value="Genomic_DNA"/>
</dbReference>
<feature type="non-terminal residue" evidence="2">
    <location>
        <position position="584"/>
    </location>
</feature>
<organism evidence="2 3">
    <name type="scientific">Stylosanthes scabra</name>
    <dbReference type="NCBI Taxonomy" id="79078"/>
    <lineage>
        <taxon>Eukaryota</taxon>
        <taxon>Viridiplantae</taxon>
        <taxon>Streptophyta</taxon>
        <taxon>Embryophyta</taxon>
        <taxon>Tracheophyta</taxon>
        <taxon>Spermatophyta</taxon>
        <taxon>Magnoliopsida</taxon>
        <taxon>eudicotyledons</taxon>
        <taxon>Gunneridae</taxon>
        <taxon>Pentapetalae</taxon>
        <taxon>rosids</taxon>
        <taxon>fabids</taxon>
        <taxon>Fabales</taxon>
        <taxon>Fabaceae</taxon>
        <taxon>Papilionoideae</taxon>
        <taxon>50 kb inversion clade</taxon>
        <taxon>dalbergioids sensu lato</taxon>
        <taxon>Dalbergieae</taxon>
        <taxon>Pterocarpus clade</taxon>
        <taxon>Stylosanthes</taxon>
    </lineage>
</organism>
<feature type="transmembrane region" description="Helical" evidence="1">
    <location>
        <begin position="565"/>
        <end position="582"/>
    </location>
</feature>
<evidence type="ECO:0000313" key="2">
    <source>
        <dbReference type="EMBL" id="MED6140647.1"/>
    </source>
</evidence>
<gene>
    <name evidence="2" type="ORF">PIB30_095283</name>
</gene>
<keyword evidence="3" id="KW-1185">Reference proteome</keyword>
<evidence type="ECO:0000313" key="3">
    <source>
        <dbReference type="Proteomes" id="UP001341840"/>
    </source>
</evidence>
<dbReference type="InterPro" id="IPR004158">
    <property type="entry name" value="DUF247_pln"/>
</dbReference>
<sequence length="584" mass="66146">MVKKAQPVFSTKTCCIYKAPHELRKLNEDAYTPKVVSVGPLHHHGNPRLVTMEAHKQVYCQHFFQRSEASLSDLVSCVQQLEPQIRASYSEKINLTEDELVKVILIDCCFVIEFFLQDEWMINDAISSTPWMNALVIINDLILLENQVPFFVIDKIYNLAFASLLNNDSGFPSFMSIAVDTFSYFNKQELLPPAANSIAHFTDLLRYFYLPPPDRRPSRISRMIVLGHSASELVEAGVKFIVNESSSSQGCMLDLEFKDGTLRIPHIKVSNITDEIWLRNMVALEQYHYPEEHYIADYVAFFAHILKTSKDTGVLVKAGIIDSISGGNYDSDVAKLFGDVGKGMAVVNTNVDYLKICDDLNAYYNDPWNNTMATLRRDYFTTPWKTAASIAAIVLLILTIIQTVCSILQRKSVPGLGTKIDFRLIHDQSGPSHRILELKFELGILKIPHFTVADNTEVWLRNIVALEQCHYPQEHFISDYVDFLTQLVNSNKDADVLIKAGIIRSPISGSETSVTKLFKDVDKNIVLTSVNAYYLRICNDLNVYCKHPYYTKIATLRRDYFTTPWKTAASIAGIVLVVLTVIQI</sequence>
<comment type="caution">
    <text evidence="2">The sequence shown here is derived from an EMBL/GenBank/DDBJ whole genome shotgun (WGS) entry which is preliminary data.</text>
</comment>
<dbReference type="PANTHER" id="PTHR31170">
    <property type="entry name" value="BNAC04G53230D PROTEIN"/>
    <property type="match status" value="1"/>
</dbReference>
<feature type="transmembrane region" description="Helical" evidence="1">
    <location>
        <begin position="387"/>
        <end position="408"/>
    </location>
</feature>
<dbReference type="Pfam" id="PF03140">
    <property type="entry name" value="DUF247"/>
    <property type="match status" value="2"/>
</dbReference>
<dbReference type="PANTHER" id="PTHR31170:SF23">
    <property type="match status" value="1"/>
</dbReference>
<keyword evidence="1" id="KW-0472">Membrane</keyword>
<keyword evidence="1" id="KW-0812">Transmembrane</keyword>